<dbReference type="Gene3D" id="3.10.180.10">
    <property type="entry name" value="2,3-Dihydroxybiphenyl 1,2-Dioxygenase, domain 1"/>
    <property type="match status" value="1"/>
</dbReference>
<dbReference type="InterPro" id="IPR029068">
    <property type="entry name" value="Glyas_Bleomycin-R_OHBP_Dase"/>
</dbReference>
<dbReference type="EMBL" id="CP113162">
    <property type="protein sequence ID" value="WEF51963.1"/>
    <property type="molecule type" value="Genomic_DNA"/>
</dbReference>
<dbReference type="Proteomes" id="UP001213907">
    <property type="component" value="Chromosome"/>
</dbReference>
<dbReference type="InterPro" id="IPR050383">
    <property type="entry name" value="GlyoxalaseI/FosfomycinResist"/>
</dbReference>
<accession>A0ABY8BPS2</accession>
<evidence type="ECO:0000313" key="2">
    <source>
        <dbReference type="EMBL" id="WEF51963.1"/>
    </source>
</evidence>
<gene>
    <name evidence="2" type="ORF">AFIC_000419</name>
</gene>
<evidence type="ECO:0000259" key="1">
    <source>
        <dbReference type="PROSITE" id="PS51819"/>
    </source>
</evidence>
<dbReference type="PANTHER" id="PTHR21366">
    <property type="entry name" value="GLYOXALASE FAMILY PROTEIN"/>
    <property type="match status" value="1"/>
</dbReference>
<dbReference type="Pfam" id="PF00903">
    <property type="entry name" value="Glyoxalase"/>
    <property type="match status" value="1"/>
</dbReference>
<feature type="domain" description="VOC" evidence="1">
    <location>
        <begin position="7"/>
        <end position="134"/>
    </location>
</feature>
<sequence>MTITIEALDHLVVNVTDAEASAQWYERALGMTRAVFDPGHGKAPRISMRFGRQKINLRPVTTDKVEWFTADHEAAGSDDLCFLTSASPETVVAHLRACGIDIEVGPVKKQGAVGTLTSVYCRDPDGSLIEISSYDG</sequence>
<dbReference type="PANTHER" id="PTHR21366:SF31">
    <property type="entry name" value="METALLOTHIOL TRANSFERASE FOSB"/>
    <property type="match status" value="1"/>
</dbReference>
<name>A0ABY8BPS2_AFICR</name>
<keyword evidence="3" id="KW-1185">Reference proteome</keyword>
<dbReference type="PROSITE" id="PS51819">
    <property type="entry name" value="VOC"/>
    <property type="match status" value="1"/>
</dbReference>
<protein>
    <submittedName>
        <fullName evidence="2">VOC family protein</fullName>
    </submittedName>
</protein>
<dbReference type="InterPro" id="IPR037523">
    <property type="entry name" value="VOC_core"/>
</dbReference>
<evidence type="ECO:0000313" key="3">
    <source>
        <dbReference type="Proteomes" id="UP001213907"/>
    </source>
</evidence>
<proteinExistence type="predicted"/>
<reference evidence="2 3" key="1">
    <citation type="submission" date="2022-11" db="EMBL/GenBank/DDBJ databases">
        <authorList>
            <person name="Siebert D."/>
            <person name="Busche T."/>
            <person name="Saydam E."/>
            <person name="Kalinowski J."/>
            <person name="Ruckert C."/>
            <person name="Blombach B."/>
        </authorList>
    </citation>
    <scope>NUCLEOTIDE SEQUENCE [LARGE SCALE GENOMIC DNA]</scope>
    <source>
        <strain evidence="2 3">DSM 1083</strain>
    </source>
</reference>
<dbReference type="RefSeq" id="WP_275247543.1">
    <property type="nucleotide sequence ID" value="NZ_BAABDX010000001.1"/>
</dbReference>
<organism evidence="2 3">
    <name type="scientific">Afipia carboxydohydrogena</name>
    <name type="common">Pseudomonas carboxydohydrogena</name>
    <dbReference type="NCBI Taxonomy" id="290"/>
    <lineage>
        <taxon>Bacteria</taxon>
        <taxon>Pseudomonadati</taxon>
        <taxon>Pseudomonadota</taxon>
        <taxon>Alphaproteobacteria</taxon>
        <taxon>Hyphomicrobiales</taxon>
        <taxon>Nitrobacteraceae</taxon>
        <taxon>Afipia</taxon>
    </lineage>
</organism>
<dbReference type="InterPro" id="IPR004360">
    <property type="entry name" value="Glyas_Fos-R_dOase_dom"/>
</dbReference>
<dbReference type="SUPFAM" id="SSF54593">
    <property type="entry name" value="Glyoxalase/Bleomycin resistance protein/Dihydroxybiphenyl dioxygenase"/>
    <property type="match status" value="1"/>
</dbReference>